<proteinExistence type="predicted"/>
<accession>A0A1N7RIN0</accession>
<evidence type="ECO:0000313" key="1">
    <source>
        <dbReference type="EMBL" id="SIT34968.1"/>
    </source>
</evidence>
<gene>
    <name evidence="1" type="ORF">BN2476_10029</name>
</gene>
<dbReference type="Proteomes" id="UP000195569">
    <property type="component" value="Unassembled WGS sequence"/>
</dbReference>
<reference evidence="1" key="1">
    <citation type="submission" date="2016-12" db="EMBL/GenBank/DDBJ databases">
        <authorList>
            <person name="Moulin L."/>
        </authorList>
    </citation>
    <scope>NUCLEOTIDE SEQUENCE [LARGE SCALE GENOMIC DNA]</scope>
    <source>
        <strain evidence="1">STM 7183</strain>
    </source>
</reference>
<organism evidence="1 2">
    <name type="scientific">Paraburkholderia piptadeniae</name>
    <dbReference type="NCBI Taxonomy" id="1701573"/>
    <lineage>
        <taxon>Bacteria</taxon>
        <taxon>Pseudomonadati</taxon>
        <taxon>Pseudomonadota</taxon>
        <taxon>Betaproteobacteria</taxon>
        <taxon>Burkholderiales</taxon>
        <taxon>Burkholderiaceae</taxon>
        <taxon>Paraburkholderia</taxon>
    </lineage>
</organism>
<evidence type="ECO:0000313" key="2">
    <source>
        <dbReference type="Proteomes" id="UP000195569"/>
    </source>
</evidence>
<sequence>MRRVFQQPASATLRSVCLHISNVFLTTADSPNGSTALAPPFGHPDRTTRFFNTNKTEVWKCE</sequence>
<name>A0A1N7RIN0_9BURK</name>
<protein>
    <submittedName>
        <fullName evidence="1">Uncharacterized protein</fullName>
    </submittedName>
</protein>
<dbReference type="EMBL" id="CYGY02000001">
    <property type="protein sequence ID" value="SIT34968.1"/>
    <property type="molecule type" value="Genomic_DNA"/>
</dbReference>
<comment type="caution">
    <text evidence="1">The sequence shown here is derived from an EMBL/GenBank/DDBJ whole genome shotgun (WGS) entry which is preliminary data.</text>
</comment>
<keyword evidence="2" id="KW-1185">Reference proteome</keyword>
<dbReference type="AlphaFoldDB" id="A0A1N7RIN0"/>